<accession>A0ABR3ZLS4</accession>
<keyword evidence="1" id="KW-0472">Membrane</keyword>
<dbReference type="InterPro" id="IPR036259">
    <property type="entry name" value="MFS_trans_sf"/>
</dbReference>
<protein>
    <submittedName>
        <fullName evidence="2">Uncharacterized protein</fullName>
    </submittedName>
</protein>
<feature type="transmembrane region" description="Helical" evidence="1">
    <location>
        <begin position="32"/>
        <end position="50"/>
    </location>
</feature>
<gene>
    <name evidence="2" type="ORF">Sste5346_002179</name>
</gene>
<dbReference type="EMBL" id="JAWCUI010000008">
    <property type="protein sequence ID" value="KAL1901112.1"/>
    <property type="molecule type" value="Genomic_DNA"/>
</dbReference>
<keyword evidence="1" id="KW-1133">Transmembrane helix</keyword>
<dbReference type="Gene3D" id="1.20.1250.20">
    <property type="entry name" value="MFS general substrate transporter like domains"/>
    <property type="match status" value="1"/>
</dbReference>
<sequence>MQEIIAGVEADTTQLKFELSSVKAILRSKGNLHRLWLCFWTALILTATYLKIGEKFFINPIGIQILSWRYYIFQCVFNALLTTIIYFTYAETSGLTIEEIAGIFCGEEQFQNALARPELEKMGVER</sequence>
<evidence type="ECO:0000313" key="2">
    <source>
        <dbReference type="EMBL" id="KAL1901112.1"/>
    </source>
</evidence>
<evidence type="ECO:0000256" key="1">
    <source>
        <dbReference type="SAM" id="Phobius"/>
    </source>
</evidence>
<proteinExistence type="predicted"/>
<organism evidence="2 3">
    <name type="scientific">Sporothrix stenoceras</name>
    <dbReference type="NCBI Taxonomy" id="5173"/>
    <lineage>
        <taxon>Eukaryota</taxon>
        <taxon>Fungi</taxon>
        <taxon>Dikarya</taxon>
        <taxon>Ascomycota</taxon>
        <taxon>Pezizomycotina</taxon>
        <taxon>Sordariomycetes</taxon>
        <taxon>Sordariomycetidae</taxon>
        <taxon>Ophiostomatales</taxon>
        <taxon>Ophiostomataceae</taxon>
        <taxon>Sporothrix</taxon>
    </lineage>
</organism>
<dbReference type="Proteomes" id="UP001583186">
    <property type="component" value="Unassembled WGS sequence"/>
</dbReference>
<feature type="transmembrane region" description="Helical" evidence="1">
    <location>
        <begin position="70"/>
        <end position="89"/>
    </location>
</feature>
<keyword evidence="1" id="KW-0812">Transmembrane</keyword>
<keyword evidence="3" id="KW-1185">Reference proteome</keyword>
<reference evidence="2 3" key="1">
    <citation type="journal article" date="2024" name="IMA Fungus">
        <title>IMA Genome - F19 : A genome assembly and annotation guide to empower mycologists, including annotated draft genome sequences of Ceratocystis pirilliformis, Diaporthe australafricana, Fusarium ophioides, Paecilomyces lecythidis, and Sporothrix stenoceras.</title>
        <authorList>
            <person name="Aylward J."/>
            <person name="Wilson A.M."/>
            <person name="Visagie C.M."/>
            <person name="Spraker J."/>
            <person name="Barnes I."/>
            <person name="Buitendag C."/>
            <person name="Ceriani C."/>
            <person name="Del Mar Angel L."/>
            <person name="du Plessis D."/>
            <person name="Fuchs T."/>
            <person name="Gasser K."/>
            <person name="Kramer D."/>
            <person name="Li W."/>
            <person name="Munsamy K."/>
            <person name="Piso A."/>
            <person name="Price J.L."/>
            <person name="Sonnekus B."/>
            <person name="Thomas C."/>
            <person name="van der Nest A."/>
            <person name="van Dijk A."/>
            <person name="van Heerden A."/>
            <person name="van Vuuren N."/>
            <person name="Yilmaz N."/>
            <person name="Duong T.A."/>
            <person name="van der Merwe N.A."/>
            <person name="Wingfield M.J."/>
            <person name="Wingfield B.D."/>
        </authorList>
    </citation>
    <scope>NUCLEOTIDE SEQUENCE [LARGE SCALE GENOMIC DNA]</scope>
    <source>
        <strain evidence="2 3">CMW 5346</strain>
    </source>
</reference>
<evidence type="ECO:0000313" key="3">
    <source>
        <dbReference type="Proteomes" id="UP001583186"/>
    </source>
</evidence>
<comment type="caution">
    <text evidence="2">The sequence shown here is derived from an EMBL/GenBank/DDBJ whole genome shotgun (WGS) entry which is preliminary data.</text>
</comment>
<name>A0ABR3ZLS4_9PEZI</name>